<reference evidence="2" key="1">
    <citation type="journal article" date="2018" name="DNA Res.">
        <title>Multiple hybrid de novo genome assembly of finger millet, an orphan allotetraploid crop.</title>
        <authorList>
            <person name="Hatakeyama M."/>
            <person name="Aluri S."/>
            <person name="Balachadran M.T."/>
            <person name="Sivarajan S.R."/>
            <person name="Patrignani A."/>
            <person name="Gruter S."/>
            <person name="Poveda L."/>
            <person name="Shimizu-Inatsugi R."/>
            <person name="Baeten J."/>
            <person name="Francoijs K.J."/>
            <person name="Nataraja K.N."/>
            <person name="Reddy Y.A.N."/>
            <person name="Phadnis S."/>
            <person name="Ravikumar R.L."/>
            <person name="Schlapbach R."/>
            <person name="Sreeman S.M."/>
            <person name="Shimizu K.K."/>
        </authorList>
    </citation>
    <scope>NUCLEOTIDE SEQUENCE</scope>
</reference>
<feature type="region of interest" description="Disordered" evidence="1">
    <location>
        <begin position="1"/>
        <end position="20"/>
    </location>
</feature>
<name>A0AAV5D5K4_ELECO</name>
<dbReference type="Gene3D" id="3.40.50.1820">
    <property type="entry name" value="alpha/beta hydrolase"/>
    <property type="match status" value="1"/>
</dbReference>
<organism evidence="2 3">
    <name type="scientific">Eleusine coracana subsp. coracana</name>
    <dbReference type="NCBI Taxonomy" id="191504"/>
    <lineage>
        <taxon>Eukaryota</taxon>
        <taxon>Viridiplantae</taxon>
        <taxon>Streptophyta</taxon>
        <taxon>Embryophyta</taxon>
        <taxon>Tracheophyta</taxon>
        <taxon>Spermatophyta</taxon>
        <taxon>Magnoliopsida</taxon>
        <taxon>Liliopsida</taxon>
        <taxon>Poales</taxon>
        <taxon>Poaceae</taxon>
        <taxon>PACMAD clade</taxon>
        <taxon>Chloridoideae</taxon>
        <taxon>Cynodonteae</taxon>
        <taxon>Eleusininae</taxon>
        <taxon>Eleusine</taxon>
    </lineage>
</organism>
<dbReference type="InterPro" id="IPR029058">
    <property type="entry name" value="AB_hydrolase_fold"/>
</dbReference>
<dbReference type="AlphaFoldDB" id="A0AAV5D5K4"/>
<dbReference type="GO" id="GO:0006629">
    <property type="term" value="P:lipid metabolic process"/>
    <property type="evidence" value="ECO:0007669"/>
    <property type="project" value="InterPro"/>
</dbReference>
<proteinExistence type="predicted"/>
<feature type="compositionally biased region" description="Basic residues" evidence="1">
    <location>
        <begin position="9"/>
        <end position="18"/>
    </location>
</feature>
<dbReference type="PANTHER" id="PTHR11440">
    <property type="entry name" value="LECITHIN-CHOLESTEROL ACYLTRANSFERASE-RELATED"/>
    <property type="match status" value="1"/>
</dbReference>
<evidence type="ECO:0000313" key="2">
    <source>
        <dbReference type="EMBL" id="GJN05897.1"/>
    </source>
</evidence>
<dbReference type="EMBL" id="BQKI01000012">
    <property type="protein sequence ID" value="GJN05897.1"/>
    <property type="molecule type" value="Genomic_DNA"/>
</dbReference>
<evidence type="ECO:0000313" key="3">
    <source>
        <dbReference type="Proteomes" id="UP001054889"/>
    </source>
</evidence>
<dbReference type="GO" id="GO:0008374">
    <property type="term" value="F:O-acyltransferase activity"/>
    <property type="evidence" value="ECO:0007669"/>
    <property type="project" value="InterPro"/>
</dbReference>
<reference evidence="2" key="2">
    <citation type="submission" date="2021-12" db="EMBL/GenBank/DDBJ databases">
        <title>Resequencing data analysis of finger millet.</title>
        <authorList>
            <person name="Hatakeyama M."/>
            <person name="Aluri S."/>
            <person name="Balachadran M.T."/>
            <person name="Sivarajan S.R."/>
            <person name="Poveda L."/>
            <person name="Shimizu-Inatsugi R."/>
            <person name="Schlapbach R."/>
            <person name="Sreeman S.M."/>
            <person name="Shimizu K.K."/>
        </authorList>
    </citation>
    <scope>NUCLEOTIDE SEQUENCE</scope>
</reference>
<dbReference type="Pfam" id="PF02450">
    <property type="entry name" value="LCAT"/>
    <property type="match status" value="1"/>
</dbReference>
<dbReference type="SUPFAM" id="SSF53474">
    <property type="entry name" value="alpha/beta-Hydrolases"/>
    <property type="match status" value="1"/>
</dbReference>
<gene>
    <name evidence="2" type="primary">ga23572</name>
    <name evidence="2" type="ORF">PR202_ga23572</name>
</gene>
<dbReference type="InterPro" id="IPR003386">
    <property type="entry name" value="LACT/PDAT_acylTrfase"/>
</dbReference>
<dbReference type="Proteomes" id="UP001054889">
    <property type="component" value="Unassembled WGS sequence"/>
</dbReference>
<keyword evidence="3" id="KW-1185">Reference proteome</keyword>
<evidence type="ECO:0000256" key="1">
    <source>
        <dbReference type="SAM" id="MobiDB-lite"/>
    </source>
</evidence>
<sequence length="192" mass="20798">MLAQDGPRARRRRRRGGTRRAVSAVPCYADQLRVVYDTLAGDYRDAPGVETRVVSFGTTRGFGSDLPAQKPSLASGTEKVVLVKHSLGGPTVIEFLNRTPLLWRRRVVKHLVMLAGSGGGSVPTLQILAAGVAIRSPPPRDALSFANTTRTFPSVFLRLPSPKVFGRAPLVVTRAKNYSAHDIPEFLAARCP</sequence>
<protein>
    <submittedName>
        <fullName evidence="2">Uncharacterized protein</fullName>
    </submittedName>
</protein>
<accession>A0AAV5D5K4</accession>
<comment type="caution">
    <text evidence="2">The sequence shown here is derived from an EMBL/GenBank/DDBJ whole genome shotgun (WGS) entry which is preliminary data.</text>
</comment>